<reference evidence="2" key="1">
    <citation type="submission" date="2014-09" db="EMBL/GenBank/DDBJ databases">
        <authorList>
            <person name="Magalhaes I.L.F."/>
            <person name="Oliveira U."/>
            <person name="Santos F.R."/>
            <person name="Vidigal T.H.D.A."/>
            <person name="Brescovit A.D."/>
            <person name="Santos A.J."/>
        </authorList>
    </citation>
    <scope>NUCLEOTIDE SEQUENCE</scope>
    <source>
        <tissue evidence="2">Shoot tissue taken approximately 20 cm above the soil surface</tissue>
    </source>
</reference>
<feature type="region of interest" description="Disordered" evidence="1">
    <location>
        <begin position="1"/>
        <end position="22"/>
    </location>
</feature>
<dbReference type="AlphaFoldDB" id="A0A0A9BI32"/>
<evidence type="ECO:0000256" key="1">
    <source>
        <dbReference type="SAM" id="MobiDB-lite"/>
    </source>
</evidence>
<organism evidence="2">
    <name type="scientific">Arundo donax</name>
    <name type="common">Giant reed</name>
    <name type="synonym">Donax arundinaceus</name>
    <dbReference type="NCBI Taxonomy" id="35708"/>
    <lineage>
        <taxon>Eukaryota</taxon>
        <taxon>Viridiplantae</taxon>
        <taxon>Streptophyta</taxon>
        <taxon>Embryophyta</taxon>
        <taxon>Tracheophyta</taxon>
        <taxon>Spermatophyta</taxon>
        <taxon>Magnoliopsida</taxon>
        <taxon>Liliopsida</taxon>
        <taxon>Poales</taxon>
        <taxon>Poaceae</taxon>
        <taxon>PACMAD clade</taxon>
        <taxon>Arundinoideae</taxon>
        <taxon>Arundineae</taxon>
        <taxon>Arundo</taxon>
    </lineage>
</organism>
<accession>A0A0A9BI32</accession>
<sequence length="22" mass="2485">MFSLKELKKMSNEDERGTQGGV</sequence>
<name>A0A0A9BI32_ARUDO</name>
<evidence type="ECO:0000313" key="2">
    <source>
        <dbReference type="EMBL" id="JAD61813.1"/>
    </source>
</evidence>
<proteinExistence type="predicted"/>
<protein>
    <submittedName>
        <fullName evidence="2">Uncharacterized protein</fullName>
    </submittedName>
</protein>
<dbReference type="EMBL" id="GBRH01236082">
    <property type="protein sequence ID" value="JAD61813.1"/>
    <property type="molecule type" value="Transcribed_RNA"/>
</dbReference>
<reference evidence="2" key="2">
    <citation type="journal article" date="2015" name="Data Brief">
        <title>Shoot transcriptome of the giant reed, Arundo donax.</title>
        <authorList>
            <person name="Barrero R.A."/>
            <person name="Guerrero F.D."/>
            <person name="Moolhuijzen P."/>
            <person name="Goolsby J.A."/>
            <person name="Tidwell J."/>
            <person name="Bellgard S.E."/>
            <person name="Bellgard M.I."/>
        </authorList>
    </citation>
    <scope>NUCLEOTIDE SEQUENCE</scope>
    <source>
        <tissue evidence="2">Shoot tissue taken approximately 20 cm above the soil surface</tissue>
    </source>
</reference>